<dbReference type="PANTHER" id="PTHR37162">
    <property type="entry name" value="HAT FAMILY DIMERISATION DOMAINCONTAINING PROTEIN-RELATED"/>
    <property type="match status" value="1"/>
</dbReference>
<keyword evidence="2" id="KW-1185">Reference proteome</keyword>
<dbReference type="AlphaFoldDB" id="A0AA39KR08"/>
<evidence type="ECO:0000313" key="2">
    <source>
        <dbReference type="Proteomes" id="UP001168990"/>
    </source>
</evidence>
<dbReference type="Proteomes" id="UP001168990">
    <property type="component" value="Unassembled WGS sequence"/>
</dbReference>
<dbReference type="PANTHER" id="PTHR37162:SF1">
    <property type="entry name" value="BED-TYPE DOMAIN-CONTAINING PROTEIN"/>
    <property type="match status" value="1"/>
</dbReference>
<organism evidence="1 2">
    <name type="scientific">Microctonus aethiopoides</name>
    <dbReference type="NCBI Taxonomy" id="144406"/>
    <lineage>
        <taxon>Eukaryota</taxon>
        <taxon>Metazoa</taxon>
        <taxon>Ecdysozoa</taxon>
        <taxon>Arthropoda</taxon>
        <taxon>Hexapoda</taxon>
        <taxon>Insecta</taxon>
        <taxon>Pterygota</taxon>
        <taxon>Neoptera</taxon>
        <taxon>Endopterygota</taxon>
        <taxon>Hymenoptera</taxon>
        <taxon>Apocrita</taxon>
        <taxon>Ichneumonoidea</taxon>
        <taxon>Braconidae</taxon>
        <taxon>Euphorinae</taxon>
        <taxon>Microctonus</taxon>
    </lineage>
</organism>
<sequence length="237" mass="26093">MYWLQASPDGDRIFCSVCQQGLVCRRSTLSNHVQSQKHIDNYTCLNGALSSIPVDVNNNGSDNFTIKMISTEIEFYSIIATNLVLPRNKCTKIVKNVLGAAATSSIADYFKKSKFSVMIDETTTIANKKVMCILVKIMKPDCKVVTECFDMIELERKNCSASALFAAFKSCFEKQNIRLSNIVSFASDNASEMIGSKDSFVTRLKEINPNLIISNCVCHSSALIASKACAKLPGVNN</sequence>
<protein>
    <recommendedName>
        <fullName evidence="3">DUF4371 domain-containing protein</fullName>
    </recommendedName>
</protein>
<dbReference type="EMBL" id="JAQQBS010000003">
    <property type="protein sequence ID" value="KAK0170532.1"/>
    <property type="molecule type" value="Genomic_DNA"/>
</dbReference>
<accession>A0AA39KR08</accession>
<evidence type="ECO:0000313" key="1">
    <source>
        <dbReference type="EMBL" id="KAK0170532.1"/>
    </source>
</evidence>
<gene>
    <name evidence="1" type="ORF">PV328_008370</name>
</gene>
<reference evidence="1" key="1">
    <citation type="journal article" date="2023" name="bioRxiv">
        <title>Scaffold-level genome assemblies of two parasitoid biocontrol wasps reveal the parthenogenesis mechanism and an associated novel virus.</title>
        <authorList>
            <person name="Inwood S."/>
            <person name="Skelly J."/>
            <person name="Guhlin J."/>
            <person name="Harrop T."/>
            <person name="Goldson S."/>
            <person name="Dearden P."/>
        </authorList>
    </citation>
    <scope>NUCLEOTIDE SEQUENCE</scope>
    <source>
        <strain evidence="1">Irish</strain>
        <tissue evidence="1">Whole body</tissue>
    </source>
</reference>
<reference evidence="1" key="2">
    <citation type="submission" date="2023-03" db="EMBL/GenBank/DDBJ databases">
        <authorList>
            <person name="Inwood S.N."/>
            <person name="Skelly J.G."/>
            <person name="Guhlin J."/>
            <person name="Harrop T.W.R."/>
            <person name="Goldson S.G."/>
            <person name="Dearden P.K."/>
        </authorList>
    </citation>
    <scope>NUCLEOTIDE SEQUENCE</scope>
    <source>
        <strain evidence="1">Irish</strain>
        <tissue evidence="1">Whole body</tissue>
    </source>
</reference>
<name>A0AA39KR08_9HYME</name>
<evidence type="ECO:0008006" key="3">
    <source>
        <dbReference type="Google" id="ProtNLM"/>
    </source>
</evidence>
<proteinExistence type="predicted"/>
<comment type="caution">
    <text evidence="1">The sequence shown here is derived from an EMBL/GenBank/DDBJ whole genome shotgun (WGS) entry which is preliminary data.</text>
</comment>